<keyword evidence="3" id="KW-1185">Reference proteome</keyword>
<dbReference type="AlphaFoldDB" id="A0A8J3G3W5"/>
<feature type="chain" id="PRO_5035224672" evidence="1">
    <location>
        <begin position="24"/>
        <end position="48"/>
    </location>
</feature>
<gene>
    <name evidence="2" type="ORF">GCM10009069_29980</name>
</gene>
<sequence>MKNIWKLSLAAVLVMGVPSMANAAEQATGFANEKVVEHEASVLAEMFN</sequence>
<organism evidence="2 3">
    <name type="scientific">Algimonas arctica</name>
    <dbReference type="NCBI Taxonomy" id="1479486"/>
    <lineage>
        <taxon>Bacteria</taxon>
        <taxon>Pseudomonadati</taxon>
        <taxon>Pseudomonadota</taxon>
        <taxon>Alphaproteobacteria</taxon>
        <taxon>Maricaulales</taxon>
        <taxon>Robiginitomaculaceae</taxon>
        <taxon>Algimonas</taxon>
    </lineage>
</organism>
<name>A0A8J3G3W5_9PROT</name>
<reference evidence="2" key="2">
    <citation type="submission" date="2020-09" db="EMBL/GenBank/DDBJ databases">
        <authorList>
            <person name="Sun Q."/>
            <person name="Kim S."/>
        </authorList>
    </citation>
    <scope>NUCLEOTIDE SEQUENCE</scope>
    <source>
        <strain evidence="2">KCTC 32513</strain>
    </source>
</reference>
<protein>
    <submittedName>
        <fullName evidence="2">Uncharacterized protein</fullName>
    </submittedName>
</protein>
<dbReference type="Proteomes" id="UP000634004">
    <property type="component" value="Unassembled WGS sequence"/>
</dbReference>
<evidence type="ECO:0000313" key="2">
    <source>
        <dbReference type="EMBL" id="GHB05573.1"/>
    </source>
</evidence>
<reference evidence="2" key="1">
    <citation type="journal article" date="2014" name="Int. J. Syst. Evol. Microbiol.">
        <title>Complete genome sequence of Corynebacterium casei LMG S-19264T (=DSM 44701T), isolated from a smear-ripened cheese.</title>
        <authorList>
            <consortium name="US DOE Joint Genome Institute (JGI-PGF)"/>
            <person name="Walter F."/>
            <person name="Albersmeier A."/>
            <person name="Kalinowski J."/>
            <person name="Ruckert C."/>
        </authorList>
    </citation>
    <scope>NUCLEOTIDE SEQUENCE</scope>
    <source>
        <strain evidence="2">KCTC 32513</strain>
    </source>
</reference>
<evidence type="ECO:0000313" key="3">
    <source>
        <dbReference type="Proteomes" id="UP000634004"/>
    </source>
</evidence>
<accession>A0A8J3G3W5</accession>
<dbReference type="EMBL" id="BMZH01000028">
    <property type="protein sequence ID" value="GHB05573.1"/>
    <property type="molecule type" value="Genomic_DNA"/>
</dbReference>
<keyword evidence="1" id="KW-0732">Signal</keyword>
<proteinExistence type="predicted"/>
<comment type="caution">
    <text evidence="2">The sequence shown here is derived from an EMBL/GenBank/DDBJ whole genome shotgun (WGS) entry which is preliminary data.</text>
</comment>
<evidence type="ECO:0000256" key="1">
    <source>
        <dbReference type="SAM" id="SignalP"/>
    </source>
</evidence>
<dbReference type="RefSeq" id="WP_189499705.1">
    <property type="nucleotide sequence ID" value="NZ_BMZH01000028.1"/>
</dbReference>
<feature type="signal peptide" evidence="1">
    <location>
        <begin position="1"/>
        <end position="23"/>
    </location>
</feature>